<comment type="subcellular location">
    <subcellularLocation>
        <location evidence="1">Membrane</location>
        <topology evidence="1">Multi-pass membrane protein</topology>
    </subcellularLocation>
</comment>
<dbReference type="Proteomes" id="UP001150569">
    <property type="component" value="Unassembled WGS sequence"/>
</dbReference>
<evidence type="ECO:0000256" key="3">
    <source>
        <dbReference type="ARBA" id="ARBA00022989"/>
    </source>
</evidence>
<feature type="compositionally biased region" description="Polar residues" evidence="5">
    <location>
        <begin position="431"/>
        <end position="462"/>
    </location>
</feature>
<evidence type="ECO:0000256" key="4">
    <source>
        <dbReference type="ARBA" id="ARBA00023136"/>
    </source>
</evidence>
<feature type="transmembrane region" description="Helical" evidence="6">
    <location>
        <begin position="190"/>
        <end position="213"/>
    </location>
</feature>
<evidence type="ECO:0000256" key="1">
    <source>
        <dbReference type="ARBA" id="ARBA00004141"/>
    </source>
</evidence>
<feature type="transmembrane region" description="Helical" evidence="6">
    <location>
        <begin position="256"/>
        <end position="279"/>
    </location>
</feature>
<dbReference type="AlphaFoldDB" id="A0A9W8ACH2"/>
<dbReference type="EMBL" id="JANBPT010000060">
    <property type="protein sequence ID" value="KAJ1928752.1"/>
    <property type="molecule type" value="Genomic_DNA"/>
</dbReference>
<reference evidence="7" key="1">
    <citation type="submission" date="2022-07" db="EMBL/GenBank/DDBJ databases">
        <title>Phylogenomic reconstructions and comparative analyses of Kickxellomycotina fungi.</title>
        <authorList>
            <person name="Reynolds N.K."/>
            <person name="Stajich J.E."/>
            <person name="Barry K."/>
            <person name="Grigoriev I.V."/>
            <person name="Crous P."/>
            <person name="Smith M.E."/>
        </authorList>
    </citation>
    <scope>NUCLEOTIDE SEQUENCE</scope>
    <source>
        <strain evidence="7">RSA 861</strain>
    </source>
</reference>
<dbReference type="GO" id="GO:0005886">
    <property type="term" value="C:plasma membrane"/>
    <property type="evidence" value="ECO:0007669"/>
    <property type="project" value="TreeGrafter"/>
</dbReference>
<feature type="transmembrane region" description="Helical" evidence="6">
    <location>
        <begin position="141"/>
        <end position="160"/>
    </location>
</feature>
<evidence type="ECO:0000256" key="5">
    <source>
        <dbReference type="SAM" id="MobiDB-lite"/>
    </source>
</evidence>
<dbReference type="GO" id="GO:0007189">
    <property type="term" value="P:adenylate cyclase-activating G protein-coupled receptor signaling pathway"/>
    <property type="evidence" value="ECO:0007669"/>
    <property type="project" value="TreeGrafter"/>
</dbReference>
<evidence type="ECO:0000313" key="7">
    <source>
        <dbReference type="EMBL" id="KAJ1928752.1"/>
    </source>
</evidence>
<dbReference type="OrthoDB" id="2116398at2759"/>
<evidence type="ECO:0000256" key="6">
    <source>
        <dbReference type="SAM" id="Phobius"/>
    </source>
</evidence>
<keyword evidence="2 6" id="KW-0812">Transmembrane</keyword>
<keyword evidence="8" id="KW-1185">Reference proteome</keyword>
<feature type="transmembrane region" description="Helical" evidence="6">
    <location>
        <begin position="101"/>
        <end position="129"/>
    </location>
</feature>
<proteinExistence type="predicted"/>
<accession>A0A9W8ACH2</accession>
<keyword evidence="4 6" id="KW-0472">Membrane</keyword>
<feature type="region of interest" description="Disordered" evidence="5">
    <location>
        <begin position="389"/>
        <end position="477"/>
    </location>
</feature>
<comment type="caution">
    <text evidence="7">The sequence shown here is derived from an EMBL/GenBank/DDBJ whole genome shotgun (WGS) entry which is preliminary data.</text>
</comment>
<dbReference type="PANTHER" id="PTHR23112">
    <property type="entry name" value="G PROTEIN-COUPLED RECEPTOR 157-RELATED"/>
    <property type="match status" value="1"/>
</dbReference>
<gene>
    <name evidence="7" type="ORF">IWQ60_001752</name>
</gene>
<dbReference type="PANTHER" id="PTHR23112:SF0">
    <property type="entry name" value="TRANSMEMBRANE PROTEIN 116"/>
    <property type="match status" value="1"/>
</dbReference>
<dbReference type="CDD" id="cd00637">
    <property type="entry name" value="7tm_classA_rhodopsin-like"/>
    <property type="match status" value="1"/>
</dbReference>
<organism evidence="7 8">
    <name type="scientific">Tieghemiomyces parasiticus</name>
    <dbReference type="NCBI Taxonomy" id="78921"/>
    <lineage>
        <taxon>Eukaryota</taxon>
        <taxon>Fungi</taxon>
        <taxon>Fungi incertae sedis</taxon>
        <taxon>Zoopagomycota</taxon>
        <taxon>Kickxellomycotina</taxon>
        <taxon>Dimargaritomycetes</taxon>
        <taxon>Dimargaritales</taxon>
        <taxon>Dimargaritaceae</taxon>
        <taxon>Tieghemiomyces</taxon>
    </lineage>
</organism>
<name>A0A9W8ACH2_9FUNG</name>
<dbReference type="GO" id="GO:0004930">
    <property type="term" value="F:G protein-coupled receptor activity"/>
    <property type="evidence" value="ECO:0007669"/>
    <property type="project" value="TreeGrafter"/>
</dbReference>
<evidence type="ECO:0000256" key="2">
    <source>
        <dbReference type="ARBA" id="ARBA00022692"/>
    </source>
</evidence>
<sequence>MAALALLDSPALGRFTNTPRPPVMSPSQMNASQVVATVIASVSIGGSLLIVLVYILSRITRPSLTDRTTIRLLVIKSSANIIIGCMVIVNDYVYTKAGCSIIFSFFLWMILFSLFLQALMGLNVLVVFVLRRTFQPRTGTYVVLGCLLLSLICTVIPLAAGRFDYSYYYDACFIVPVSAPDAYPWVWGSLLWPSLLACVILIGCQVAVIIALLRSRIYIRSLIANETSSARSPIYQELVGQQLATLRMIRRSVIRILFYILVPLATTLCPFWHYLVVYYTHTRSFVFILFYFILVPSQGILDALIFITEPAFSGVFRSWRHSLIKHAQADVHDTRPPLYIVQGTHRLRLGRPDGQVADAERYLRPKGPGRRLRDRFALRVLCSNYHEAAETEESTYGTPEAVSLRHHEIQPTLPKRPESVFNPYRDREQSDWSGQTIRIHRSNSAPTTAHTEPPSQYTSSAPSAVEDTHPNSHIHPPWTNFIHELKRM</sequence>
<feature type="transmembrane region" description="Helical" evidence="6">
    <location>
        <begin position="69"/>
        <end position="89"/>
    </location>
</feature>
<feature type="transmembrane region" description="Helical" evidence="6">
    <location>
        <begin position="37"/>
        <end position="57"/>
    </location>
</feature>
<feature type="transmembrane region" description="Helical" evidence="6">
    <location>
        <begin position="285"/>
        <end position="307"/>
    </location>
</feature>
<protein>
    <submittedName>
        <fullName evidence="7">Uncharacterized protein</fullName>
    </submittedName>
</protein>
<evidence type="ECO:0000313" key="8">
    <source>
        <dbReference type="Proteomes" id="UP001150569"/>
    </source>
</evidence>
<keyword evidence="3 6" id="KW-1133">Transmembrane helix</keyword>
<dbReference type="SUPFAM" id="SSF81321">
    <property type="entry name" value="Family A G protein-coupled receptor-like"/>
    <property type="match status" value="1"/>
</dbReference>